<keyword evidence="1" id="KW-0812">Transmembrane</keyword>
<dbReference type="AlphaFoldDB" id="N2BDW3"/>
<evidence type="ECO:0000313" key="4">
    <source>
        <dbReference type="Proteomes" id="UP000012589"/>
    </source>
</evidence>
<comment type="caution">
    <text evidence="3">The sequence shown here is derived from an EMBL/GenBank/DDBJ whole genome shotgun (WGS) entry which is preliminary data.</text>
</comment>
<evidence type="ECO:0000256" key="1">
    <source>
        <dbReference type="SAM" id="Phobius"/>
    </source>
</evidence>
<dbReference type="eggNOG" id="ENOG50336RN">
    <property type="taxonomic scope" value="Bacteria"/>
</dbReference>
<feature type="domain" description="YcxB-like C-terminal" evidence="2">
    <location>
        <begin position="108"/>
        <end position="166"/>
    </location>
</feature>
<dbReference type="HOGENOM" id="CLU_104164_0_0_9"/>
<gene>
    <name evidence="3" type="ORF">C823_00913</name>
</gene>
<dbReference type="InterPro" id="IPR025588">
    <property type="entry name" value="YcxB-like_C"/>
</dbReference>
<dbReference type="Pfam" id="PF14317">
    <property type="entry name" value="YcxB"/>
    <property type="match status" value="1"/>
</dbReference>
<dbReference type="EMBL" id="AQFT01000023">
    <property type="protein sequence ID" value="EMZ36545.1"/>
    <property type="molecule type" value="Genomic_DNA"/>
</dbReference>
<keyword evidence="1" id="KW-1133">Transmembrane helix</keyword>
<sequence>MKYQIELNDEDYLRFNIFYATHSKVGQHNVKMARLAFPLVCVLAVVIFMMAGAATTFIIAEGVVLAAASVCWQFYLPKMMEKSVKKNIDRIKTDGKMPYHAHSEIELLDFTIVERSSHGQIHVKYEDIEKVYDTEAYLFIFYSAAEALLIPVRCLGGQKERVVAFLTDKTACVCKG</sequence>
<protein>
    <recommendedName>
        <fullName evidence="2">YcxB-like C-terminal domain-containing protein</fullName>
    </recommendedName>
</protein>
<keyword evidence="4" id="KW-1185">Reference proteome</keyword>
<evidence type="ECO:0000259" key="2">
    <source>
        <dbReference type="Pfam" id="PF14317"/>
    </source>
</evidence>
<feature type="transmembrane region" description="Helical" evidence="1">
    <location>
        <begin position="32"/>
        <end position="51"/>
    </location>
</feature>
<organism evidence="3 4">
    <name type="scientific">Eubacterium plexicaudatum ASF492</name>
    <dbReference type="NCBI Taxonomy" id="1235802"/>
    <lineage>
        <taxon>Bacteria</taxon>
        <taxon>Bacillati</taxon>
        <taxon>Bacillota</taxon>
        <taxon>Clostridia</taxon>
        <taxon>Eubacteriales</taxon>
        <taxon>Eubacteriaceae</taxon>
        <taxon>Eubacterium</taxon>
    </lineage>
</organism>
<name>N2BDW3_9FIRM</name>
<dbReference type="OrthoDB" id="339559at2"/>
<keyword evidence="1" id="KW-0472">Membrane</keyword>
<dbReference type="STRING" id="1235802.C823_00913"/>
<feature type="transmembrane region" description="Helical" evidence="1">
    <location>
        <begin position="57"/>
        <end position="76"/>
    </location>
</feature>
<accession>N2BDW3</accession>
<dbReference type="PATRIC" id="fig|1235802.3.peg.980"/>
<reference evidence="3 4" key="1">
    <citation type="journal article" date="2014" name="Genome Announc.">
        <title>Draft genome sequences of the altered schaedler flora, a defined bacterial community from gnotobiotic mice.</title>
        <authorList>
            <person name="Wannemuehler M.J."/>
            <person name="Overstreet A.M."/>
            <person name="Ward D.V."/>
            <person name="Phillips G.J."/>
        </authorList>
    </citation>
    <scope>NUCLEOTIDE SEQUENCE [LARGE SCALE GENOMIC DNA]</scope>
    <source>
        <strain evidence="3 4">ASF492</strain>
    </source>
</reference>
<proteinExistence type="predicted"/>
<evidence type="ECO:0000313" key="3">
    <source>
        <dbReference type="EMBL" id="EMZ36545.1"/>
    </source>
</evidence>
<dbReference type="Proteomes" id="UP000012589">
    <property type="component" value="Unassembled WGS sequence"/>
</dbReference>